<keyword evidence="2" id="KW-1185">Reference proteome</keyword>
<dbReference type="PANTHER" id="PTHR33050:SF7">
    <property type="entry name" value="RIBONUCLEASE H"/>
    <property type="match status" value="1"/>
</dbReference>
<evidence type="ECO:0000313" key="2">
    <source>
        <dbReference type="Proteomes" id="UP000256964"/>
    </source>
</evidence>
<name>A0A371CH62_9APHY</name>
<accession>A0A371CH62</accession>
<dbReference type="Proteomes" id="UP000256964">
    <property type="component" value="Unassembled WGS sequence"/>
</dbReference>
<gene>
    <name evidence="1" type="ORF">OH76DRAFT_1325557</name>
</gene>
<feature type="non-terminal residue" evidence="1">
    <location>
        <position position="164"/>
    </location>
</feature>
<dbReference type="STRING" id="139420.A0A371CH62"/>
<dbReference type="OrthoDB" id="3249498at2759"/>
<reference evidence="1 2" key="1">
    <citation type="journal article" date="2018" name="Biotechnol. Biofuels">
        <title>Integrative visual omics of the white-rot fungus Polyporus brumalis exposes the biotechnological potential of its oxidative enzymes for delignifying raw plant biomass.</title>
        <authorList>
            <person name="Miyauchi S."/>
            <person name="Rancon A."/>
            <person name="Drula E."/>
            <person name="Hage H."/>
            <person name="Chaduli D."/>
            <person name="Favel A."/>
            <person name="Grisel S."/>
            <person name="Henrissat B."/>
            <person name="Herpoel-Gimbert I."/>
            <person name="Ruiz-Duenas F.J."/>
            <person name="Chevret D."/>
            <person name="Hainaut M."/>
            <person name="Lin J."/>
            <person name="Wang M."/>
            <person name="Pangilinan J."/>
            <person name="Lipzen A."/>
            <person name="Lesage-Meessen L."/>
            <person name="Navarro D."/>
            <person name="Riley R."/>
            <person name="Grigoriev I.V."/>
            <person name="Zhou S."/>
            <person name="Raouche S."/>
            <person name="Rosso M.N."/>
        </authorList>
    </citation>
    <scope>NUCLEOTIDE SEQUENCE [LARGE SCALE GENOMIC DNA]</scope>
    <source>
        <strain evidence="1 2">BRFM 1820</strain>
    </source>
</reference>
<dbReference type="EMBL" id="KZ857710">
    <property type="protein sequence ID" value="RDX39625.1"/>
    <property type="molecule type" value="Genomic_DNA"/>
</dbReference>
<dbReference type="AlphaFoldDB" id="A0A371CH62"/>
<proteinExistence type="predicted"/>
<dbReference type="PANTHER" id="PTHR33050">
    <property type="entry name" value="REVERSE TRANSCRIPTASE DOMAIN-CONTAINING PROTEIN"/>
    <property type="match status" value="1"/>
</dbReference>
<evidence type="ECO:0000313" key="1">
    <source>
        <dbReference type="EMBL" id="RDX39625.1"/>
    </source>
</evidence>
<dbReference type="InterPro" id="IPR052055">
    <property type="entry name" value="Hepadnavirus_pol/RT"/>
</dbReference>
<organism evidence="1 2">
    <name type="scientific">Lentinus brumalis</name>
    <dbReference type="NCBI Taxonomy" id="2498619"/>
    <lineage>
        <taxon>Eukaryota</taxon>
        <taxon>Fungi</taxon>
        <taxon>Dikarya</taxon>
        <taxon>Basidiomycota</taxon>
        <taxon>Agaricomycotina</taxon>
        <taxon>Agaricomycetes</taxon>
        <taxon>Polyporales</taxon>
        <taxon>Polyporaceae</taxon>
        <taxon>Lentinus</taxon>
    </lineage>
</organism>
<feature type="non-terminal residue" evidence="1">
    <location>
        <position position="1"/>
    </location>
</feature>
<sequence>YVDDDFGVSLRTDVEWYYPDNRLLPRDQARLLSLWDELGVPHDEPKQIFGPSLPIIGFDVNTDTMTASLPAEGIEALLDTIISFCASRRRSLRDFQSLAGYINWALNVFPFLRPGLASLYAKMADKDKPFASIYINNPIRSELSWLVRHLQNATGVHFLSAEPW</sequence>
<protein>
    <submittedName>
        <fullName evidence="1">Uncharacterized protein</fullName>
    </submittedName>
</protein>